<keyword evidence="10" id="KW-1185">Reference proteome</keyword>
<dbReference type="InterPro" id="IPR000640">
    <property type="entry name" value="EFG_V-like"/>
</dbReference>
<feature type="domain" description="Elongation factor EFG" evidence="7">
    <location>
        <begin position="554"/>
        <end position="644"/>
    </location>
</feature>
<dbReference type="GO" id="GO:0003746">
    <property type="term" value="F:translation elongation factor activity"/>
    <property type="evidence" value="ECO:0007669"/>
    <property type="project" value="UniProtKB-KW"/>
</dbReference>
<comment type="function">
    <text evidence="6">Catalyzes the GTP-dependent ribosomal translocation step during translation elongation. During this step, the ribosome changes from the pre-translocational (PRE) to the post-translocational (POST) state as the newly formed A-site-bound peptidyl-tRNA and P-site-bound deacylated tRNA move to the P and E sites, respectively. Catalyzes the coordinated movement of the two tRNA molecules, the mRNA and conformational changes in the ribosome.</text>
</comment>
<dbReference type="InterPro" id="IPR014721">
    <property type="entry name" value="Ribsml_uS5_D2-typ_fold_subgr"/>
</dbReference>
<name>A0A8J7MA82_9RHOB</name>
<dbReference type="Pfam" id="PF03764">
    <property type="entry name" value="EFG_IV"/>
    <property type="match status" value="1"/>
</dbReference>
<dbReference type="SUPFAM" id="SSF54211">
    <property type="entry name" value="Ribosomal protein S5 domain 2-like"/>
    <property type="match status" value="1"/>
</dbReference>
<evidence type="ECO:0000256" key="3">
    <source>
        <dbReference type="ARBA" id="ARBA00022768"/>
    </source>
</evidence>
<dbReference type="CDD" id="cd01434">
    <property type="entry name" value="EFG_mtEFG1_IV"/>
    <property type="match status" value="1"/>
</dbReference>
<dbReference type="Gene3D" id="3.30.70.870">
    <property type="entry name" value="Elongation Factor G (Translational Gtpase), domain 3"/>
    <property type="match status" value="1"/>
</dbReference>
<evidence type="ECO:0000313" key="10">
    <source>
        <dbReference type="Proteomes" id="UP000655420"/>
    </source>
</evidence>
<evidence type="ECO:0000256" key="4">
    <source>
        <dbReference type="ARBA" id="ARBA00022917"/>
    </source>
</evidence>
<dbReference type="CDD" id="cd03713">
    <property type="entry name" value="EFG_mtEFG_C"/>
    <property type="match status" value="1"/>
</dbReference>
<evidence type="ECO:0000259" key="8">
    <source>
        <dbReference type="SMART" id="SM00889"/>
    </source>
</evidence>
<dbReference type="RefSeq" id="WP_200610962.1">
    <property type="nucleotide sequence ID" value="NZ_JAEHHL010000008.1"/>
</dbReference>
<dbReference type="InterPro" id="IPR027417">
    <property type="entry name" value="P-loop_NTPase"/>
</dbReference>
<evidence type="ECO:0000256" key="6">
    <source>
        <dbReference type="ARBA" id="ARBA00024731"/>
    </source>
</evidence>
<sequence>MARCVAVIGAPGTGKSTLVDRFCRLEGQSPPGAAASPADPRIVGFTWSDEPWWAIDCPGSIEFLQESVNALTVADAAIVCVSPDPAQAVLAAPYLRAVEASGTPAILFINRMDEASARVREIVAALQDYANHVICLRQVPIRDGDKVVGAVDLISERAWKYREGEPSALIALPPDVEEREHEARGELLEHLADFDDWLLEQIIEDHEPEGGPVFGIAARVLAENKVIPCLFGSAGHGNGMVRLAKALRHEAPPVGALRERLAEASGAKAPLMAAAFHARHRRHVGRTIWLRALDEGLKGSAMLGGHALGSLVDAGSDKAGAVSEVPAGGLAAAVKSDHLPAAGMLTRDEILPAPAWSAPSPGQIFCILAPTSDRDDVKLSTALGRIAADDRSVHVSQDAESGGQRVESQGPIHLRCLRETLAGVFGVETVEQPVPPVYRETITRRAEVHHRHRKQTGGAGQFADVKLVIEPNARGAGFAFDEVVKGGAVPRNYIPAVAAGAEDATARGPLGFPVVDVRVTLTDGQHHSVDSSDMAFRIAGRAGVAEGLADGVPVLLQPFHEVRFHVPSIFSGALVPVVSSLKGQVLGFDRDPGAKGWDVFRALLPGAALGDLAGQLRSVTQGVGHFDHSFDHYQELYGKEADKISAERAEARAAH</sequence>
<evidence type="ECO:0000259" key="7">
    <source>
        <dbReference type="SMART" id="SM00838"/>
    </source>
</evidence>
<dbReference type="Pfam" id="PF00679">
    <property type="entry name" value="EFG_C"/>
    <property type="match status" value="1"/>
</dbReference>
<dbReference type="Pfam" id="PF00009">
    <property type="entry name" value="GTP_EFTU"/>
    <property type="match status" value="1"/>
</dbReference>
<dbReference type="SUPFAM" id="SSF54980">
    <property type="entry name" value="EF-G C-terminal domain-like"/>
    <property type="match status" value="2"/>
</dbReference>
<dbReference type="GO" id="GO:0003924">
    <property type="term" value="F:GTPase activity"/>
    <property type="evidence" value="ECO:0007669"/>
    <property type="project" value="InterPro"/>
</dbReference>
<dbReference type="PANTHER" id="PTHR43261:SF7">
    <property type="entry name" value="ELONGATION FACTOR G-LIKE PROTEIN"/>
    <property type="match status" value="1"/>
</dbReference>
<evidence type="ECO:0000313" key="9">
    <source>
        <dbReference type="EMBL" id="MBK0400329.1"/>
    </source>
</evidence>
<gene>
    <name evidence="9" type="ORF">H0I76_14105</name>
</gene>
<dbReference type="Gene3D" id="3.30.70.240">
    <property type="match status" value="1"/>
</dbReference>
<dbReference type="InterPro" id="IPR005517">
    <property type="entry name" value="Transl_elong_EFG/EF2_IV"/>
</dbReference>
<proteinExistence type="predicted"/>
<dbReference type="InterPro" id="IPR035649">
    <property type="entry name" value="EFG_V"/>
</dbReference>
<dbReference type="InterPro" id="IPR020568">
    <property type="entry name" value="Ribosomal_Su5_D2-typ_SF"/>
</dbReference>
<dbReference type="Proteomes" id="UP000655420">
    <property type="component" value="Unassembled WGS sequence"/>
</dbReference>
<evidence type="ECO:0000256" key="1">
    <source>
        <dbReference type="ARBA" id="ARBA00017872"/>
    </source>
</evidence>
<dbReference type="AlphaFoldDB" id="A0A8J7MA82"/>
<reference evidence="9" key="1">
    <citation type="submission" date="2020-12" db="EMBL/GenBank/DDBJ databases">
        <title>Bacterial taxonomy.</title>
        <authorList>
            <person name="Pan X."/>
        </authorList>
    </citation>
    <scope>NUCLEOTIDE SEQUENCE</scope>
    <source>
        <strain evidence="9">M0105</strain>
    </source>
</reference>
<dbReference type="GO" id="GO:0032790">
    <property type="term" value="P:ribosome disassembly"/>
    <property type="evidence" value="ECO:0007669"/>
    <property type="project" value="TreeGrafter"/>
</dbReference>
<dbReference type="Gene3D" id="3.40.50.300">
    <property type="entry name" value="P-loop containing nucleotide triphosphate hydrolases"/>
    <property type="match status" value="1"/>
</dbReference>
<dbReference type="GO" id="GO:0097216">
    <property type="term" value="F:guanosine tetraphosphate binding"/>
    <property type="evidence" value="ECO:0007669"/>
    <property type="project" value="UniProtKB-ARBA"/>
</dbReference>
<accession>A0A8J7MA82</accession>
<evidence type="ECO:0000256" key="2">
    <source>
        <dbReference type="ARBA" id="ARBA00022741"/>
    </source>
</evidence>
<dbReference type="EMBL" id="JAEHHL010000008">
    <property type="protein sequence ID" value="MBK0400329.1"/>
    <property type="molecule type" value="Genomic_DNA"/>
</dbReference>
<keyword evidence="2" id="KW-0547">Nucleotide-binding</keyword>
<evidence type="ECO:0000256" key="5">
    <source>
        <dbReference type="ARBA" id="ARBA00023134"/>
    </source>
</evidence>
<dbReference type="NCBIfam" id="NF009379">
    <property type="entry name" value="PRK12740.1-3"/>
    <property type="match status" value="1"/>
</dbReference>
<keyword evidence="3 9" id="KW-0251">Elongation factor</keyword>
<protein>
    <recommendedName>
        <fullName evidence="1">Elongation factor G</fullName>
    </recommendedName>
</protein>
<dbReference type="InterPro" id="IPR041095">
    <property type="entry name" value="EFG_II"/>
</dbReference>
<comment type="caution">
    <text evidence="9">The sequence shown here is derived from an EMBL/GenBank/DDBJ whole genome shotgun (WGS) entry which is preliminary data.</text>
</comment>
<dbReference type="InterPro" id="IPR000795">
    <property type="entry name" value="T_Tr_GTP-bd_dom"/>
</dbReference>
<dbReference type="Pfam" id="PF14492">
    <property type="entry name" value="EFG_III"/>
    <property type="match status" value="1"/>
</dbReference>
<dbReference type="PANTHER" id="PTHR43261">
    <property type="entry name" value="TRANSLATION ELONGATION FACTOR G-RELATED"/>
    <property type="match status" value="1"/>
</dbReference>
<dbReference type="SUPFAM" id="SSF52540">
    <property type="entry name" value="P-loop containing nucleoside triphosphate hydrolases"/>
    <property type="match status" value="1"/>
</dbReference>
<organism evidence="9 10">
    <name type="scientific">Thermohalobaculum xanthum</name>
    <dbReference type="NCBI Taxonomy" id="2753746"/>
    <lineage>
        <taxon>Bacteria</taxon>
        <taxon>Pseudomonadati</taxon>
        <taxon>Pseudomonadota</taxon>
        <taxon>Alphaproteobacteria</taxon>
        <taxon>Rhodobacterales</taxon>
        <taxon>Paracoccaceae</taxon>
        <taxon>Thermohalobaculum</taxon>
    </lineage>
</organism>
<feature type="domain" description="Translation elongation factor EFG/EF2" evidence="8">
    <location>
        <begin position="435"/>
        <end position="552"/>
    </location>
</feature>
<dbReference type="Gene3D" id="3.30.230.10">
    <property type="match status" value="1"/>
</dbReference>
<dbReference type="InterPro" id="IPR047872">
    <property type="entry name" value="EFG_IV"/>
</dbReference>
<dbReference type="GO" id="GO:0005525">
    <property type="term" value="F:GTP binding"/>
    <property type="evidence" value="ECO:0007669"/>
    <property type="project" value="UniProtKB-KW"/>
</dbReference>
<keyword evidence="5" id="KW-0342">GTP-binding</keyword>
<keyword evidence="4" id="KW-0648">Protein biosynthesis</keyword>
<dbReference type="SMART" id="SM00838">
    <property type="entry name" value="EFG_C"/>
    <property type="match status" value="1"/>
</dbReference>
<dbReference type="InterPro" id="IPR035647">
    <property type="entry name" value="EFG_III/V"/>
</dbReference>
<dbReference type="SMART" id="SM00889">
    <property type="entry name" value="EFG_IV"/>
    <property type="match status" value="1"/>
</dbReference>